<keyword evidence="2" id="KW-0723">Serine/threonine-protein kinase</keyword>
<dbReference type="EMBL" id="JAJSOW010000100">
    <property type="protein sequence ID" value="KAI9186401.1"/>
    <property type="molecule type" value="Genomic_DNA"/>
</dbReference>
<feature type="domain" description="Protein kinase" evidence="14">
    <location>
        <begin position="245"/>
        <end position="529"/>
    </location>
</feature>
<gene>
    <name evidence="15" type="ORF">LWI28_016859</name>
</gene>
<dbReference type="InterPro" id="IPR011009">
    <property type="entry name" value="Kinase-like_dom_sf"/>
</dbReference>
<evidence type="ECO:0000256" key="11">
    <source>
        <dbReference type="PROSITE-ProRule" id="PRU10141"/>
    </source>
</evidence>
<evidence type="ECO:0000256" key="4">
    <source>
        <dbReference type="ARBA" id="ARBA00022692"/>
    </source>
</evidence>
<dbReference type="InterPro" id="IPR001245">
    <property type="entry name" value="Ser-Thr/Tyr_kinase_cat_dom"/>
</dbReference>
<evidence type="ECO:0000256" key="12">
    <source>
        <dbReference type="SAM" id="Phobius"/>
    </source>
</evidence>
<dbReference type="Gene3D" id="1.10.510.10">
    <property type="entry name" value="Transferase(Phosphotransferase) domain 1"/>
    <property type="match status" value="1"/>
</dbReference>
<evidence type="ECO:0000256" key="6">
    <source>
        <dbReference type="ARBA" id="ARBA00022741"/>
    </source>
</evidence>
<name>A0AAD5J6N5_ACENE</name>
<evidence type="ECO:0000256" key="3">
    <source>
        <dbReference type="ARBA" id="ARBA00022679"/>
    </source>
</evidence>
<dbReference type="SMART" id="SM00220">
    <property type="entry name" value="S_TKc"/>
    <property type="match status" value="1"/>
</dbReference>
<keyword evidence="5 13" id="KW-0732">Signal</keyword>
<evidence type="ECO:0000313" key="16">
    <source>
        <dbReference type="Proteomes" id="UP001064489"/>
    </source>
</evidence>
<dbReference type="Pfam" id="PF07714">
    <property type="entry name" value="PK_Tyr_Ser-Thr"/>
    <property type="match status" value="1"/>
</dbReference>
<evidence type="ECO:0000256" key="7">
    <source>
        <dbReference type="ARBA" id="ARBA00022840"/>
    </source>
</evidence>
<evidence type="ECO:0000256" key="9">
    <source>
        <dbReference type="ARBA" id="ARBA00023136"/>
    </source>
</evidence>
<dbReference type="InterPro" id="IPR025287">
    <property type="entry name" value="WAK_GUB"/>
</dbReference>
<dbReference type="InterPro" id="IPR045874">
    <property type="entry name" value="LRK10/LRL21-25-like"/>
</dbReference>
<dbReference type="Gene3D" id="3.30.200.20">
    <property type="entry name" value="Phosphorylase Kinase, domain 1"/>
    <property type="match status" value="1"/>
</dbReference>
<feature type="signal peptide" evidence="13">
    <location>
        <begin position="1"/>
        <end position="19"/>
    </location>
</feature>
<comment type="subcellular location">
    <subcellularLocation>
        <location evidence="1">Membrane</location>
        <topology evidence="1">Single-pass type I membrane protein</topology>
    </subcellularLocation>
</comment>
<dbReference type="GO" id="GO:0004674">
    <property type="term" value="F:protein serine/threonine kinase activity"/>
    <property type="evidence" value="ECO:0007669"/>
    <property type="project" value="UniProtKB-KW"/>
</dbReference>
<dbReference type="InterPro" id="IPR017441">
    <property type="entry name" value="Protein_kinase_ATP_BS"/>
</dbReference>
<evidence type="ECO:0000256" key="8">
    <source>
        <dbReference type="ARBA" id="ARBA00022989"/>
    </source>
</evidence>
<dbReference type="Pfam" id="PF13947">
    <property type="entry name" value="GUB_WAK_bind"/>
    <property type="match status" value="1"/>
</dbReference>
<dbReference type="InterPro" id="IPR000719">
    <property type="entry name" value="Prot_kinase_dom"/>
</dbReference>
<sequence length="539" mass="60690">MSICCSIILIFLLSPYSESKSNYGVHNSTNNTYEYCLSTTCGGKGPAIRFPFRLKTQFVFRGLEGELSCSNDNTLLHLPSSTKSNSDFYVQEISYHHNSIAITDPNETKCPVKTLFSLNHASFFSPFYDTEKIATVNCTEKIVQSSRLYGTAVGPIDCLSDDKKFVYVISADRQMDELPPYCSILSRSKWIPGLKSTFNFSLETRRMVMTWEALGGCHSCEKSGNFCGFNITNNSIICIENKDPLPISVIIGTSIGGTIFFTLVILLIYKSIKSDKEKEVQQRVEKFLEDYKTHNPTRYTYSDIKKITGKFKHKLGQGGYGSVYKGKLSNGIPVAVKILEHSKANGEDFINEVAIISRIHHFNVVRLLGFCSEGTRHHNFQPKISDFGLAKLCSKEISIVSMTAARGTVGYIAPELFSRNFGEVSYKADVFSYGMMLLEMVGCRKNIDLKIENQSQVYFPEWVYNRVSQGREISLEIEEDGDEEIAKKLAIVGLWCIQWNPTDRPSMTMVMQMLEGDLQSLEMPPKPFISSDVEMVENS</sequence>
<reference evidence="15" key="2">
    <citation type="submission" date="2023-02" db="EMBL/GenBank/DDBJ databases">
        <authorList>
            <person name="Swenson N.G."/>
            <person name="Wegrzyn J.L."/>
            <person name="Mcevoy S.L."/>
        </authorList>
    </citation>
    <scope>NUCLEOTIDE SEQUENCE</scope>
    <source>
        <strain evidence="15">91603</strain>
        <tissue evidence="15">Leaf</tissue>
    </source>
</reference>
<organism evidence="15 16">
    <name type="scientific">Acer negundo</name>
    <name type="common">Box elder</name>
    <dbReference type="NCBI Taxonomy" id="4023"/>
    <lineage>
        <taxon>Eukaryota</taxon>
        <taxon>Viridiplantae</taxon>
        <taxon>Streptophyta</taxon>
        <taxon>Embryophyta</taxon>
        <taxon>Tracheophyta</taxon>
        <taxon>Spermatophyta</taxon>
        <taxon>Magnoliopsida</taxon>
        <taxon>eudicotyledons</taxon>
        <taxon>Gunneridae</taxon>
        <taxon>Pentapetalae</taxon>
        <taxon>rosids</taxon>
        <taxon>malvids</taxon>
        <taxon>Sapindales</taxon>
        <taxon>Sapindaceae</taxon>
        <taxon>Hippocastanoideae</taxon>
        <taxon>Acereae</taxon>
        <taxon>Acer</taxon>
    </lineage>
</organism>
<proteinExistence type="predicted"/>
<dbReference type="GO" id="GO:0030247">
    <property type="term" value="F:polysaccharide binding"/>
    <property type="evidence" value="ECO:0007669"/>
    <property type="project" value="InterPro"/>
</dbReference>
<comment type="caution">
    <text evidence="15">The sequence shown here is derived from an EMBL/GenBank/DDBJ whole genome shotgun (WGS) entry which is preliminary data.</text>
</comment>
<dbReference type="GO" id="GO:0005524">
    <property type="term" value="F:ATP binding"/>
    <property type="evidence" value="ECO:0007669"/>
    <property type="project" value="UniProtKB-UniRule"/>
</dbReference>
<dbReference type="PROSITE" id="PS00107">
    <property type="entry name" value="PROTEIN_KINASE_ATP"/>
    <property type="match status" value="1"/>
</dbReference>
<feature type="chain" id="PRO_5041939238" description="Protein kinase domain-containing protein" evidence="13">
    <location>
        <begin position="20"/>
        <end position="539"/>
    </location>
</feature>
<feature type="binding site" evidence="11">
    <location>
        <position position="337"/>
    </location>
    <ligand>
        <name>ATP</name>
        <dbReference type="ChEBI" id="CHEBI:30616"/>
    </ligand>
</feature>
<accession>A0AAD5J6N5</accession>
<evidence type="ECO:0000256" key="10">
    <source>
        <dbReference type="ARBA" id="ARBA00023180"/>
    </source>
</evidence>
<evidence type="ECO:0000256" key="1">
    <source>
        <dbReference type="ARBA" id="ARBA00004479"/>
    </source>
</evidence>
<protein>
    <recommendedName>
        <fullName evidence="14">Protein kinase domain-containing protein</fullName>
    </recommendedName>
</protein>
<evidence type="ECO:0000256" key="2">
    <source>
        <dbReference type="ARBA" id="ARBA00022527"/>
    </source>
</evidence>
<keyword evidence="16" id="KW-1185">Reference proteome</keyword>
<dbReference type="Proteomes" id="UP001064489">
    <property type="component" value="Chromosome 3"/>
</dbReference>
<evidence type="ECO:0000259" key="14">
    <source>
        <dbReference type="PROSITE" id="PS50011"/>
    </source>
</evidence>
<evidence type="ECO:0000256" key="13">
    <source>
        <dbReference type="SAM" id="SignalP"/>
    </source>
</evidence>
<dbReference type="SUPFAM" id="SSF56112">
    <property type="entry name" value="Protein kinase-like (PK-like)"/>
    <property type="match status" value="1"/>
</dbReference>
<feature type="transmembrane region" description="Helical" evidence="12">
    <location>
        <begin position="245"/>
        <end position="269"/>
    </location>
</feature>
<evidence type="ECO:0000256" key="5">
    <source>
        <dbReference type="ARBA" id="ARBA00022729"/>
    </source>
</evidence>
<dbReference type="FunFam" id="3.30.200.20:FF:000178">
    <property type="entry name" value="serine/threonine-protein kinase PBS1-like"/>
    <property type="match status" value="1"/>
</dbReference>
<keyword evidence="6 11" id="KW-0547">Nucleotide-binding</keyword>
<dbReference type="Pfam" id="PF00069">
    <property type="entry name" value="Pkinase"/>
    <property type="match status" value="1"/>
</dbReference>
<keyword evidence="8 12" id="KW-1133">Transmembrane helix</keyword>
<dbReference type="GO" id="GO:0016020">
    <property type="term" value="C:membrane"/>
    <property type="evidence" value="ECO:0007669"/>
    <property type="project" value="UniProtKB-SubCell"/>
</dbReference>
<keyword evidence="2" id="KW-0418">Kinase</keyword>
<keyword evidence="10" id="KW-0325">Glycoprotein</keyword>
<reference evidence="15" key="1">
    <citation type="journal article" date="2022" name="Plant J.">
        <title>Strategies of tolerance reflected in two North American maple genomes.</title>
        <authorList>
            <person name="McEvoy S.L."/>
            <person name="Sezen U.U."/>
            <person name="Trouern-Trend A."/>
            <person name="McMahon S.M."/>
            <person name="Schaberg P.G."/>
            <person name="Yang J."/>
            <person name="Wegrzyn J.L."/>
            <person name="Swenson N.G."/>
        </authorList>
    </citation>
    <scope>NUCLEOTIDE SEQUENCE</scope>
    <source>
        <strain evidence="15">91603</strain>
    </source>
</reference>
<dbReference type="AlphaFoldDB" id="A0AAD5J6N5"/>
<keyword evidence="9 12" id="KW-0472">Membrane</keyword>
<evidence type="ECO:0000313" key="15">
    <source>
        <dbReference type="EMBL" id="KAI9186401.1"/>
    </source>
</evidence>
<dbReference type="PROSITE" id="PS50011">
    <property type="entry name" value="PROTEIN_KINASE_DOM"/>
    <property type="match status" value="1"/>
</dbReference>
<keyword evidence="4 12" id="KW-0812">Transmembrane</keyword>
<dbReference type="PANTHER" id="PTHR27009">
    <property type="entry name" value="RUST RESISTANCE KINASE LR10-RELATED"/>
    <property type="match status" value="1"/>
</dbReference>
<keyword evidence="7 11" id="KW-0067">ATP-binding</keyword>
<keyword evidence="3" id="KW-0808">Transferase</keyword>